<protein>
    <submittedName>
        <fullName evidence="1">Uncharacterized protein</fullName>
    </submittedName>
</protein>
<evidence type="ECO:0000313" key="1">
    <source>
        <dbReference type="EMBL" id="MDP0396630.1"/>
    </source>
</evidence>
<proteinExistence type="predicted"/>
<dbReference type="Proteomes" id="UP001178281">
    <property type="component" value="Unassembled WGS sequence"/>
</dbReference>
<sequence>MGFQDWITSAGELLRVAARSFGEYRRTHVEMLERHHILMEPWTHDVLHWGADGTLHGTVLADRARTPVTRGGWCPCRPFDAAVHPVRIDPENPDLADRGL</sequence>
<reference evidence="1" key="1">
    <citation type="submission" date="2023-08" db="EMBL/GenBank/DDBJ databases">
        <title>The draft genome of Tsukamurella strandjordii strain 050030.</title>
        <authorList>
            <person name="Zhao F."/>
            <person name="Feng Y."/>
            <person name="Zong Z."/>
        </authorList>
    </citation>
    <scope>NUCLEOTIDE SEQUENCE</scope>
    <source>
        <strain evidence="1">050030</strain>
    </source>
</reference>
<organism evidence="1 2">
    <name type="scientific">Tsukamurella strandjordii</name>
    <dbReference type="NCBI Taxonomy" id="147577"/>
    <lineage>
        <taxon>Bacteria</taxon>
        <taxon>Bacillati</taxon>
        <taxon>Actinomycetota</taxon>
        <taxon>Actinomycetes</taxon>
        <taxon>Mycobacteriales</taxon>
        <taxon>Tsukamurellaceae</taxon>
        <taxon>Tsukamurella</taxon>
    </lineage>
</organism>
<keyword evidence="2" id="KW-1185">Reference proteome</keyword>
<dbReference type="RefSeq" id="WP_305110095.1">
    <property type="nucleotide sequence ID" value="NZ_JAUTIX010000001.1"/>
</dbReference>
<gene>
    <name evidence="1" type="ORF">Q7X28_01690</name>
</gene>
<evidence type="ECO:0000313" key="2">
    <source>
        <dbReference type="Proteomes" id="UP001178281"/>
    </source>
</evidence>
<comment type="caution">
    <text evidence="1">The sequence shown here is derived from an EMBL/GenBank/DDBJ whole genome shotgun (WGS) entry which is preliminary data.</text>
</comment>
<name>A0AA90NDY7_9ACTN</name>
<dbReference type="AlphaFoldDB" id="A0AA90NDY7"/>
<accession>A0AA90NDY7</accession>
<dbReference type="EMBL" id="JAUTIX010000001">
    <property type="protein sequence ID" value="MDP0396630.1"/>
    <property type="molecule type" value="Genomic_DNA"/>
</dbReference>